<name>A0ABD2MMZ1_9CUCU</name>
<keyword evidence="3" id="KW-1185">Reference proteome</keyword>
<evidence type="ECO:0000256" key="1">
    <source>
        <dbReference type="SAM" id="MobiDB-lite"/>
    </source>
</evidence>
<sequence length="165" mass="18270">MIVPRGGGKAPTETWEGASFNTGPVREDLQNTKVVVWVSEALACTADTEKSCHVLKHKRWDEVSTSALVKTLSTEDIGSALIQGLWVHKGKVVSLRRTEDLITIRMKIQEGDVLKKVTIATETSEFPPDEVERLVTYCRHSNLQILIGDDANSPSHGMGQHQHDQ</sequence>
<dbReference type="Proteomes" id="UP001516400">
    <property type="component" value="Unassembled WGS sequence"/>
</dbReference>
<gene>
    <name evidence="2" type="ORF">HHI36_006836</name>
</gene>
<reference evidence="2 3" key="1">
    <citation type="journal article" date="2021" name="BMC Biol.">
        <title>Horizontally acquired antibacterial genes associated with adaptive radiation of ladybird beetles.</title>
        <authorList>
            <person name="Li H.S."/>
            <person name="Tang X.F."/>
            <person name="Huang Y.H."/>
            <person name="Xu Z.Y."/>
            <person name="Chen M.L."/>
            <person name="Du X.Y."/>
            <person name="Qiu B.Y."/>
            <person name="Chen P.T."/>
            <person name="Zhang W."/>
            <person name="Slipinski A."/>
            <person name="Escalona H.E."/>
            <person name="Waterhouse R.M."/>
            <person name="Zwick A."/>
            <person name="Pang H."/>
        </authorList>
    </citation>
    <scope>NUCLEOTIDE SEQUENCE [LARGE SCALE GENOMIC DNA]</scope>
    <source>
        <strain evidence="2">SYSU2018</strain>
    </source>
</reference>
<feature type="region of interest" description="Disordered" evidence="1">
    <location>
        <begin position="1"/>
        <end position="22"/>
    </location>
</feature>
<evidence type="ECO:0000313" key="2">
    <source>
        <dbReference type="EMBL" id="KAL3267704.1"/>
    </source>
</evidence>
<organism evidence="2 3">
    <name type="scientific">Cryptolaemus montrouzieri</name>
    <dbReference type="NCBI Taxonomy" id="559131"/>
    <lineage>
        <taxon>Eukaryota</taxon>
        <taxon>Metazoa</taxon>
        <taxon>Ecdysozoa</taxon>
        <taxon>Arthropoda</taxon>
        <taxon>Hexapoda</taxon>
        <taxon>Insecta</taxon>
        <taxon>Pterygota</taxon>
        <taxon>Neoptera</taxon>
        <taxon>Endopterygota</taxon>
        <taxon>Coleoptera</taxon>
        <taxon>Polyphaga</taxon>
        <taxon>Cucujiformia</taxon>
        <taxon>Coccinelloidea</taxon>
        <taxon>Coccinellidae</taxon>
        <taxon>Scymninae</taxon>
        <taxon>Scymnini</taxon>
        <taxon>Cryptolaemus</taxon>
    </lineage>
</organism>
<comment type="caution">
    <text evidence="2">The sequence shown here is derived from an EMBL/GenBank/DDBJ whole genome shotgun (WGS) entry which is preliminary data.</text>
</comment>
<dbReference type="AlphaFoldDB" id="A0ABD2MMZ1"/>
<protein>
    <submittedName>
        <fullName evidence="2">Uncharacterized protein</fullName>
    </submittedName>
</protein>
<accession>A0ABD2MMZ1</accession>
<dbReference type="EMBL" id="JABFTP020000021">
    <property type="protein sequence ID" value="KAL3267704.1"/>
    <property type="molecule type" value="Genomic_DNA"/>
</dbReference>
<proteinExistence type="predicted"/>
<evidence type="ECO:0000313" key="3">
    <source>
        <dbReference type="Proteomes" id="UP001516400"/>
    </source>
</evidence>